<organism evidence="9 10">
    <name type="scientific">Macrostomum lignano</name>
    <dbReference type="NCBI Taxonomy" id="282301"/>
    <lineage>
        <taxon>Eukaryota</taxon>
        <taxon>Metazoa</taxon>
        <taxon>Spiralia</taxon>
        <taxon>Lophotrochozoa</taxon>
        <taxon>Platyhelminthes</taxon>
        <taxon>Rhabditophora</taxon>
        <taxon>Macrostomorpha</taxon>
        <taxon>Macrostomida</taxon>
        <taxon>Macrostomidae</taxon>
        <taxon>Macrostomum</taxon>
    </lineage>
</organism>
<name>A0A1I8FN50_9PLAT</name>
<protein>
    <submittedName>
        <fullName evidence="10">ERCC4 domain-containing protein</fullName>
    </submittedName>
</protein>
<feature type="domain" description="ERCC4" evidence="8">
    <location>
        <begin position="628"/>
        <end position="710"/>
    </location>
</feature>
<feature type="compositionally biased region" description="Acidic residues" evidence="7">
    <location>
        <begin position="392"/>
        <end position="404"/>
    </location>
</feature>
<feature type="region of interest" description="Disordered" evidence="7">
    <location>
        <begin position="39"/>
        <end position="74"/>
    </location>
</feature>
<evidence type="ECO:0000256" key="4">
    <source>
        <dbReference type="ARBA" id="ARBA00023125"/>
    </source>
</evidence>
<evidence type="ECO:0000256" key="5">
    <source>
        <dbReference type="ARBA" id="ARBA00023204"/>
    </source>
</evidence>
<dbReference type="WBParaSite" id="maker-unitig_41529-snap-gene-0.2-mRNA-1">
    <property type="protein sequence ID" value="maker-unitig_41529-snap-gene-0.2-mRNA-1"/>
    <property type="gene ID" value="maker-unitig_41529-snap-gene-0.2"/>
</dbReference>
<comment type="subcellular location">
    <subcellularLocation>
        <location evidence="1">Nucleus</location>
    </subcellularLocation>
</comment>
<keyword evidence="5" id="KW-0234">DNA repair</keyword>
<feature type="region of interest" description="Disordered" evidence="7">
    <location>
        <begin position="365"/>
        <end position="405"/>
    </location>
</feature>
<feature type="compositionally biased region" description="Low complexity" evidence="7">
    <location>
        <begin position="788"/>
        <end position="800"/>
    </location>
</feature>
<dbReference type="PANTHER" id="PTHR10150:SF0">
    <property type="entry name" value="DNA REPAIR ENDONUCLEASE XPF"/>
    <property type="match status" value="1"/>
</dbReference>
<dbReference type="GO" id="GO:0000712">
    <property type="term" value="P:resolution of meiotic recombination intermediates"/>
    <property type="evidence" value="ECO:0007669"/>
    <property type="project" value="TreeGrafter"/>
</dbReference>
<dbReference type="InterPro" id="IPR006166">
    <property type="entry name" value="ERCC4_domain"/>
</dbReference>
<feature type="region of interest" description="Disordered" evidence="7">
    <location>
        <begin position="941"/>
        <end position="967"/>
    </location>
</feature>
<proteinExistence type="predicted"/>
<evidence type="ECO:0000313" key="9">
    <source>
        <dbReference type="Proteomes" id="UP000095280"/>
    </source>
</evidence>
<evidence type="ECO:0000259" key="8">
    <source>
        <dbReference type="SMART" id="SM00891"/>
    </source>
</evidence>
<dbReference type="Gene3D" id="3.40.630.30">
    <property type="match status" value="1"/>
</dbReference>
<dbReference type="PANTHER" id="PTHR10150">
    <property type="entry name" value="DNA REPAIR ENDONUCLEASE XPF"/>
    <property type="match status" value="1"/>
</dbReference>
<dbReference type="GO" id="GO:0003697">
    <property type="term" value="F:single-stranded DNA binding"/>
    <property type="evidence" value="ECO:0007669"/>
    <property type="project" value="TreeGrafter"/>
</dbReference>
<dbReference type="Pfam" id="PF02732">
    <property type="entry name" value="ERCC4"/>
    <property type="match status" value="1"/>
</dbReference>
<dbReference type="InterPro" id="IPR011335">
    <property type="entry name" value="Restrct_endonuc-II-like"/>
</dbReference>
<keyword evidence="6" id="KW-0539">Nucleus</keyword>
<keyword evidence="3" id="KW-0378">Hydrolase</keyword>
<dbReference type="CDD" id="cd20078">
    <property type="entry name" value="XPF_nuclease_XPF_euk"/>
    <property type="match status" value="1"/>
</dbReference>
<keyword evidence="9" id="KW-1185">Reference proteome</keyword>
<evidence type="ECO:0000256" key="3">
    <source>
        <dbReference type="ARBA" id="ARBA00022801"/>
    </source>
</evidence>
<dbReference type="SMART" id="SM00891">
    <property type="entry name" value="ERCC4"/>
    <property type="match status" value="1"/>
</dbReference>
<dbReference type="GO" id="GO:0003684">
    <property type="term" value="F:damaged DNA binding"/>
    <property type="evidence" value="ECO:0007669"/>
    <property type="project" value="TreeGrafter"/>
</dbReference>
<dbReference type="Proteomes" id="UP000095280">
    <property type="component" value="Unplaced"/>
</dbReference>
<dbReference type="SUPFAM" id="SSF52980">
    <property type="entry name" value="Restriction endonuclease-like"/>
    <property type="match status" value="1"/>
</dbReference>
<dbReference type="GO" id="GO:0000014">
    <property type="term" value="F:single-stranded DNA endodeoxyribonuclease activity"/>
    <property type="evidence" value="ECO:0007669"/>
    <property type="project" value="TreeGrafter"/>
</dbReference>
<evidence type="ECO:0000256" key="1">
    <source>
        <dbReference type="ARBA" id="ARBA00004123"/>
    </source>
</evidence>
<dbReference type="InterPro" id="IPR047520">
    <property type="entry name" value="XPF_nuclease"/>
</dbReference>
<reference evidence="10" key="1">
    <citation type="submission" date="2016-11" db="UniProtKB">
        <authorList>
            <consortium name="WormBaseParasite"/>
        </authorList>
    </citation>
    <scope>IDENTIFICATION</scope>
</reference>
<evidence type="ECO:0000256" key="2">
    <source>
        <dbReference type="ARBA" id="ARBA00022763"/>
    </source>
</evidence>
<keyword evidence="4" id="KW-0238">DNA-binding</keyword>
<dbReference type="GO" id="GO:1901255">
    <property type="term" value="P:nucleotide-excision repair involved in interstrand cross-link repair"/>
    <property type="evidence" value="ECO:0007669"/>
    <property type="project" value="TreeGrafter"/>
</dbReference>
<keyword evidence="2" id="KW-0227">DNA damage</keyword>
<dbReference type="GO" id="GO:0000724">
    <property type="term" value="P:double-strand break repair via homologous recombination"/>
    <property type="evidence" value="ECO:0007669"/>
    <property type="project" value="TreeGrafter"/>
</dbReference>
<dbReference type="GO" id="GO:0000110">
    <property type="term" value="C:nucleotide-excision repair factor 1 complex"/>
    <property type="evidence" value="ECO:0007669"/>
    <property type="project" value="TreeGrafter"/>
</dbReference>
<evidence type="ECO:0000256" key="6">
    <source>
        <dbReference type="ARBA" id="ARBA00023242"/>
    </source>
</evidence>
<accession>A0A1I8FN50</accession>
<sequence>RLSGPRRRPLPALGWPPLIRLYSDPAHLVLVVKREARTRPRFTPSTSSAPASLPRAPPVSPAPRALTSEQSRRLRAPALQRRRRVFFASSAQIFWSTFALGGVGRCCLLDRLTRHMRPSFSVCYREANPTGFIKAITDRPRAHPGAASASTESCHPVRASCSCCPGSMKPAACMDACPPQQTVVSIFTGGGGSRQPDEPMLRCQSALVDLLNLHAGARSLRPQNALTRGLRPAVAVVHGPGVAPHELPSRQLVADIRTLRRFLLALTQEDPAAFHRRVASVISSEKAFAPTPAGCSWPRPTAAGRQQGPAWAPARPRGAPKWLSCRAILQELSQSQFHPLALHPTAQQQQLRTLIIVHGLVYSAPAAPSSPRAPRRLPSPRMPTPRRLRDEDAVETNDNGDDFDGVEKVVKENKRPKEEEQKPNLLTLTQMIRPASDVNDQPQQQGDDVESVDKVDQAHVGNCGRVRIEAAIPVGAAVRPVRLSSRDVAVRRQAVAAAGSAPPARTPRWGTSRRCRCCWTAVRPPHGCCCTTRTPPASGSWRCTACARGPGRCPLVVLLLRVRGSVEEAALPHPCAKEKEAFEFLIPSVPCDERAVVKGDLAPGTNWPGPDDGIAAAAAEQHQLDGLEVIVDVREFRSEPALPAAQARHQPFLTGGRIDVGDYVLTPDICDRTEIRERSDWLLNSGRLYNQVVNMTQHYRTPVLLIEFDAERTGFALYHGRAAMSSELNSSDTISRLSLLTLHFPQLRILWSPPPHASAELFHDLKRGRPQPQLQLLPQSRPPPPSNPTTTEASSSTSLTPAASAATLRHVCGACCWRMPGVTHPSLRGLIKAAGGSFAGLWPGWARRAAGGPSGSGRPPTGCTNFCAPTAGAWRAAPLLAGRRQAARNWRWRQTADAPGGTDVSLSRKLCYAVKMALGILEQPAAFCRCLSSYPVQRQQLALDPPDQPRRSPSSPPRRGVRSRSPERLVGTAGLRKFVGEHHPQAKEARLWLKYFKYFSAKSPGRAFAVMRLSPDVFADTRELRRGCLVHRLPVSSTGWLSALICRMSATRNWQRAELLGQLLLRHGVPRRCWLNERPVERLGVRQQGADLLSLSQVCVPIVCCPVLASDAGDEAASAAVVDFRSDAPVRSPPPAEVLLLSGQPGLPDPKGRVMSDLAPLTGPRSHLNAEQRRQLLTSAELLGNLSSESHVVLTSAGCVVQELFTHHGSGTMVRTSEKIIQQCTLKASPGRPCPHCSTGVREDAARRLVHPGGGPGRVRVLQRELQCRRGGSATAKTFGCPTWTRLHEAAQGSGIAVMLWNRIMEDYPRLFWRAKCTNKAAVAWYNTLAQGS</sequence>
<evidence type="ECO:0000256" key="7">
    <source>
        <dbReference type="SAM" id="MobiDB-lite"/>
    </source>
</evidence>
<feature type="compositionally biased region" description="Low complexity" evidence="7">
    <location>
        <begin position="41"/>
        <end position="54"/>
    </location>
</feature>
<evidence type="ECO:0000313" key="10">
    <source>
        <dbReference type="WBParaSite" id="maker-unitig_41529-snap-gene-0.2-mRNA-1"/>
    </source>
</evidence>
<dbReference type="Gene3D" id="3.40.50.10130">
    <property type="match status" value="1"/>
</dbReference>
<feature type="region of interest" description="Disordered" evidence="7">
    <location>
        <begin position="773"/>
        <end position="800"/>
    </location>
</feature>